<protein>
    <submittedName>
        <fullName evidence="1">Oidioi.mRNA.OKI2018_I69.XSR.g13300.t1.cds</fullName>
    </submittedName>
</protein>
<organism evidence="1 2">
    <name type="scientific">Oikopleura dioica</name>
    <name type="common">Tunicate</name>
    <dbReference type="NCBI Taxonomy" id="34765"/>
    <lineage>
        <taxon>Eukaryota</taxon>
        <taxon>Metazoa</taxon>
        <taxon>Chordata</taxon>
        <taxon>Tunicata</taxon>
        <taxon>Appendicularia</taxon>
        <taxon>Copelata</taxon>
        <taxon>Oikopleuridae</taxon>
        <taxon>Oikopleura</taxon>
    </lineage>
</organism>
<evidence type="ECO:0000313" key="1">
    <source>
        <dbReference type="EMBL" id="CAG5094157.1"/>
    </source>
</evidence>
<accession>A0ABN7S6H3</accession>
<name>A0ABN7S6H3_OIKDI</name>
<keyword evidence="2" id="KW-1185">Reference proteome</keyword>
<sequence>MIEGGFDRSEIPRKRARGGDKKHEILRSLFFLLIGTFWAFQRREKCEAKTEGCANFEPVFLALEKRPAARHFELSCSGEICCSQAEVDQLVAEISEVIFDKFEQQRLSIQNAVQGLKLSIKSLLLQFDADMDKFFATAYEQLFFQNRVIFESFQADLKTVFDSSKSPNPKLPFRRLFARIRLEYREFLDFPAQNCRFQNSSKSEINKKREKAFSPFLNPSSSSSKPPALFCGSSKNCSDFGKFGRKGNPSICRVSRAKTPLSDLHDGRESR</sequence>
<dbReference type="Proteomes" id="UP001158576">
    <property type="component" value="Chromosome XSR"/>
</dbReference>
<proteinExistence type="predicted"/>
<reference evidence="1 2" key="1">
    <citation type="submission" date="2021-04" db="EMBL/GenBank/DDBJ databases">
        <authorList>
            <person name="Bliznina A."/>
        </authorList>
    </citation>
    <scope>NUCLEOTIDE SEQUENCE [LARGE SCALE GENOMIC DNA]</scope>
</reference>
<gene>
    <name evidence="1" type="ORF">OKIOD_LOCUS4858</name>
</gene>
<evidence type="ECO:0000313" key="2">
    <source>
        <dbReference type="Proteomes" id="UP001158576"/>
    </source>
</evidence>
<dbReference type="EMBL" id="OU015569">
    <property type="protein sequence ID" value="CAG5094157.1"/>
    <property type="molecule type" value="Genomic_DNA"/>
</dbReference>